<dbReference type="Gene3D" id="3.10.20.300">
    <property type="entry name" value="mk0293 like domain"/>
    <property type="match status" value="1"/>
</dbReference>
<evidence type="ECO:0000313" key="4">
    <source>
        <dbReference type="Proteomes" id="UP001273136"/>
    </source>
</evidence>
<sequence length="390" mass="41330">MRLLVIDPKFGAAGDMVTGAFLAAGADREAVICAMRSVVADPTVDDVVRCGMPAVYVKTHAGPAHRTLEELLARVETADAPAEAVILAKRVFTRIASAEEQVHGTHHLHFHEVGADDAIADVIGACTGFVSLNIDAVHILPISVGSGTVTCAHGIMPVPAPATAEILKNSDLTVSTGEFSGELCTPTGAALLAEFSATCGTREHTGRIVSIGCGAGTRDPADHPNVLRVMVMESAVPFFGPQVDVLETNVDDLSGEVLASVVSQMIESGARDACVVPIVMKKGRPGYLVRVICLPVDSERLARLLARETGSLGIRCMPMVHRFVADRVISSETVVVNGYTFAIDVKTAFMDGAAYSKKAEFDQVQKAADTVGVSVRDMKRIVEEEAWKRK</sequence>
<evidence type="ECO:0000313" key="3">
    <source>
        <dbReference type="EMBL" id="MDV0441979.1"/>
    </source>
</evidence>
<dbReference type="Gene3D" id="3.30.70.1380">
    <property type="entry name" value="Transcriptional regulatory protein pf0864 domain like"/>
    <property type="match status" value="1"/>
</dbReference>
<dbReference type="NCBIfam" id="TIGR00299">
    <property type="entry name" value="nickel pincer cofactor biosynthesis protein LarC"/>
    <property type="match status" value="1"/>
</dbReference>
<accession>A0AAE4SAG7</accession>
<reference evidence="3" key="1">
    <citation type="submission" date="2023-06" db="EMBL/GenBank/DDBJ databases">
        <title>Genome sequence of Methancorpusculaceae sp. Ag1.</title>
        <authorList>
            <person name="Protasov E."/>
            <person name="Platt K."/>
            <person name="Poehlein A."/>
            <person name="Daniel R."/>
            <person name="Brune A."/>
        </authorList>
    </citation>
    <scope>NUCLEOTIDE SEQUENCE</scope>
    <source>
        <strain evidence="3">Ag1</strain>
    </source>
</reference>
<dbReference type="GO" id="GO:0016829">
    <property type="term" value="F:lyase activity"/>
    <property type="evidence" value="ECO:0007669"/>
    <property type="project" value="UniProtKB-UniRule"/>
</dbReference>
<keyword evidence="1 2" id="KW-0533">Nickel</keyword>
<protein>
    <recommendedName>
        <fullName evidence="2">Putative nickel insertion protein</fullName>
    </recommendedName>
</protein>
<organism evidence="3 4">
    <name type="scientific">Methanorbis furvi</name>
    <dbReference type="NCBI Taxonomy" id="3028299"/>
    <lineage>
        <taxon>Archaea</taxon>
        <taxon>Methanobacteriati</taxon>
        <taxon>Methanobacteriota</taxon>
        <taxon>Stenosarchaea group</taxon>
        <taxon>Methanomicrobia</taxon>
        <taxon>Methanomicrobiales</taxon>
        <taxon>Methanocorpusculaceae</taxon>
        <taxon>Methanorbis</taxon>
    </lineage>
</organism>
<keyword evidence="4" id="KW-1185">Reference proteome</keyword>
<dbReference type="GO" id="GO:0016151">
    <property type="term" value="F:nickel cation binding"/>
    <property type="evidence" value="ECO:0007669"/>
    <property type="project" value="UniProtKB-UniRule"/>
</dbReference>
<proteinExistence type="inferred from homology"/>
<name>A0AAE4SAG7_9EURY</name>
<comment type="similarity">
    <text evidence="2">Belongs to the LarC family.</text>
</comment>
<comment type="caution">
    <text evidence="3">The sequence shown here is derived from an EMBL/GenBank/DDBJ whole genome shotgun (WGS) entry which is preliminary data.</text>
</comment>
<dbReference type="Proteomes" id="UP001273136">
    <property type="component" value="Unassembled WGS sequence"/>
</dbReference>
<dbReference type="RefSeq" id="WP_338094378.1">
    <property type="nucleotide sequence ID" value="NZ_JAWDKA010000005.1"/>
</dbReference>
<evidence type="ECO:0000256" key="1">
    <source>
        <dbReference type="ARBA" id="ARBA00022596"/>
    </source>
</evidence>
<dbReference type="EMBL" id="JAWDKA010000005">
    <property type="protein sequence ID" value="MDV0441979.1"/>
    <property type="molecule type" value="Genomic_DNA"/>
</dbReference>
<dbReference type="PANTHER" id="PTHR36566:SF1">
    <property type="entry name" value="PYRIDINIUM-3,5-BISTHIOCARBOXYLIC ACID MONONUCLEOTIDE NICKEL INSERTION PROTEIN"/>
    <property type="match status" value="1"/>
</dbReference>
<dbReference type="InterPro" id="IPR002822">
    <property type="entry name" value="Ni_insertion"/>
</dbReference>
<dbReference type="PANTHER" id="PTHR36566">
    <property type="entry name" value="NICKEL INSERTION PROTEIN-RELATED"/>
    <property type="match status" value="1"/>
</dbReference>
<evidence type="ECO:0000256" key="2">
    <source>
        <dbReference type="HAMAP-Rule" id="MF_01074"/>
    </source>
</evidence>
<keyword evidence="2 3" id="KW-0456">Lyase</keyword>
<gene>
    <name evidence="3" type="primary">larC</name>
    <name evidence="3" type="ORF">McpAg1_11960</name>
</gene>
<dbReference type="HAMAP" id="MF_01074">
    <property type="entry name" value="LarC"/>
    <property type="match status" value="1"/>
</dbReference>
<dbReference type="Pfam" id="PF01969">
    <property type="entry name" value="Ni_insertion"/>
    <property type="match status" value="1"/>
</dbReference>
<dbReference type="AlphaFoldDB" id="A0AAE4SAG7"/>